<evidence type="ECO:0000256" key="1">
    <source>
        <dbReference type="SAM" id="MobiDB-lite"/>
    </source>
</evidence>
<comment type="caution">
    <text evidence="2">The sequence shown here is derived from an EMBL/GenBank/DDBJ whole genome shotgun (WGS) entry which is preliminary data.</text>
</comment>
<sequence length="86" mass="10011">MKYQSILDPPNLSMLHQKGWIWTCYERPLGTSVTYIELQTSIRVHPSRKQKTFPSSRPKINYSSPGKKQKMNMINKRHVLGLLLAL</sequence>
<gene>
    <name evidence="2" type="ORF">KC19_10G170700</name>
</gene>
<evidence type="ECO:0000313" key="2">
    <source>
        <dbReference type="EMBL" id="KAG0560308.1"/>
    </source>
</evidence>
<reference evidence="2" key="1">
    <citation type="submission" date="2020-06" db="EMBL/GenBank/DDBJ databases">
        <title>WGS assembly of Ceratodon purpureus strain R40.</title>
        <authorList>
            <person name="Carey S.B."/>
            <person name="Jenkins J."/>
            <person name="Shu S."/>
            <person name="Lovell J.T."/>
            <person name="Sreedasyam A."/>
            <person name="Maumus F."/>
            <person name="Tiley G.P."/>
            <person name="Fernandez-Pozo N."/>
            <person name="Barry K."/>
            <person name="Chen C."/>
            <person name="Wang M."/>
            <person name="Lipzen A."/>
            <person name="Daum C."/>
            <person name="Saski C.A."/>
            <person name="Payton A.C."/>
            <person name="Mcbreen J.C."/>
            <person name="Conrad R.E."/>
            <person name="Kollar L.M."/>
            <person name="Olsson S."/>
            <person name="Huttunen S."/>
            <person name="Landis J.B."/>
            <person name="Wickett N.J."/>
            <person name="Johnson M.G."/>
            <person name="Rensing S.A."/>
            <person name="Grimwood J."/>
            <person name="Schmutz J."/>
            <person name="Mcdaniel S.F."/>
        </authorList>
    </citation>
    <scope>NUCLEOTIDE SEQUENCE</scope>
    <source>
        <strain evidence="2">R40</strain>
    </source>
</reference>
<dbReference type="AlphaFoldDB" id="A0A8T0GRJ4"/>
<organism evidence="2 3">
    <name type="scientific">Ceratodon purpureus</name>
    <name type="common">Fire moss</name>
    <name type="synonym">Dicranum purpureum</name>
    <dbReference type="NCBI Taxonomy" id="3225"/>
    <lineage>
        <taxon>Eukaryota</taxon>
        <taxon>Viridiplantae</taxon>
        <taxon>Streptophyta</taxon>
        <taxon>Embryophyta</taxon>
        <taxon>Bryophyta</taxon>
        <taxon>Bryophytina</taxon>
        <taxon>Bryopsida</taxon>
        <taxon>Dicranidae</taxon>
        <taxon>Pseudoditrichales</taxon>
        <taxon>Ditrichaceae</taxon>
        <taxon>Ceratodon</taxon>
    </lineage>
</organism>
<name>A0A8T0GRJ4_CERPU</name>
<evidence type="ECO:0000313" key="3">
    <source>
        <dbReference type="Proteomes" id="UP000822688"/>
    </source>
</evidence>
<feature type="region of interest" description="Disordered" evidence="1">
    <location>
        <begin position="47"/>
        <end position="68"/>
    </location>
</feature>
<keyword evidence="3" id="KW-1185">Reference proteome</keyword>
<dbReference type="EMBL" id="CM026431">
    <property type="protein sequence ID" value="KAG0560308.1"/>
    <property type="molecule type" value="Genomic_DNA"/>
</dbReference>
<dbReference type="Proteomes" id="UP000822688">
    <property type="component" value="Chromosome 10"/>
</dbReference>
<accession>A0A8T0GRJ4</accession>
<proteinExistence type="predicted"/>
<protein>
    <submittedName>
        <fullName evidence="2">Uncharacterized protein</fullName>
    </submittedName>
</protein>